<dbReference type="CDD" id="cd21644">
    <property type="entry name" value="batCoV-HKU9_NS7b"/>
    <property type="match status" value="1"/>
</dbReference>
<protein>
    <submittedName>
        <fullName evidence="1">Uncharacterized protein</fullName>
    </submittedName>
</protein>
<dbReference type="PROSITE" id="PS51257">
    <property type="entry name" value="PROKAR_LIPOPROTEIN"/>
    <property type="match status" value="1"/>
</dbReference>
<dbReference type="Proteomes" id="UP000152619">
    <property type="component" value="Segment"/>
</dbReference>
<evidence type="ECO:0000313" key="1">
    <source>
        <dbReference type="EMBL" id="ADM33579.1"/>
    </source>
</evidence>
<accession>E0ZN57</accession>
<proteinExistence type="predicted"/>
<name>E0ZN57_BCHK9</name>
<gene>
    <name evidence="1" type="primary">NS7a</name>
</gene>
<organism evidence="1 2">
    <name type="scientific">Bat coronavirus HKU9-10-1</name>
    <dbReference type="NCBI Taxonomy" id="875612"/>
    <lineage>
        <taxon>Viruses</taxon>
        <taxon>Riboviria</taxon>
        <taxon>Orthornavirae</taxon>
        <taxon>Pisuviricota</taxon>
        <taxon>Pisoniviricetes</taxon>
        <taxon>Nidovirales</taxon>
        <taxon>Cornidovirineae</taxon>
        <taxon>Coronaviridae</taxon>
        <taxon>Orthocoronavirinae</taxon>
        <taxon>Betacoronavirus</taxon>
        <taxon>Nobecovirus</taxon>
        <taxon>Betacoronavirus rousetti</taxon>
        <taxon>Bat coronavirus HKU9</taxon>
    </lineage>
</organism>
<sequence>MFKLLVAVTLLASVSCFKFQLNAQSYCVSSDLQYCHGLVSPCTGVLVAVPQPRNLTVYLCVKLTGVLDADIGTYNRFTLVDPFDHYVCSYKSTNSTYGNIGWGARSVSLVIIARGFNTMPSQPPAVCRGGSLLKIPSVSNVVYACIHLQGWAWEDIFRSYSMQPTPNCSLEVHLLTEQPKHYYPTQQGVIARPIRDEL</sequence>
<dbReference type="InterPro" id="IPR044326">
    <property type="entry name" value="NS7b_batCoV-HKU9"/>
</dbReference>
<dbReference type="EMBL" id="HM211100">
    <property type="protein sequence ID" value="ADM33579.1"/>
    <property type="molecule type" value="Genomic_RNA"/>
</dbReference>
<reference evidence="1 2" key="1">
    <citation type="journal article" date="2010" name="J. Virol.">
        <title>Coexistence of different genotypes in the same bat and serological characterization of Rousettus bat coronavirus HKU9 belonging to a novel Betacoronavirus subgroup.</title>
        <authorList>
            <person name="Lau S.K."/>
            <person name="Poon R.W."/>
            <person name="Wong B.H."/>
            <person name="Wang M."/>
            <person name="Huang Y."/>
            <person name="Xu H."/>
            <person name="Guo R."/>
            <person name="Li K.S."/>
            <person name="Gao K."/>
            <person name="Chan K.H."/>
            <person name="Zheng B.J."/>
            <person name="Woo P.C."/>
            <person name="Yuen K.Y."/>
        </authorList>
    </citation>
    <scope>NUCLEOTIDE SEQUENCE [LARGE SCALE GENOMIC DNA]</scope>
</reference>
<evidence type="ECO:0000313" key="2">
    <source>
        <dbReference type="Proteomes" id="UP000152619"/>
    </source>
</evidence>